<gene>
    <name evidence="4" type="ORF">Tci_046612</name>
</gene>
<evidence type="ECO:0000256" key="2">
    <source>
        <dbReference type="SAM" id="MobiDB-lite"/>
    </source>
</evidence>
<evidence type="ECO:0000256" key="1">
    <source>
        <dbReference type="SAM" id="Coils"/>
    </source>
</evidence>
<feature type="coiled-coil region" evidence="1">
    <location>
        <begin position="629"/>
        <end position="664"/>
    </location>
</feature>
<organism evidence="4">
    <name type="scientific">Tanacetum cinerariifolium</name>
    <name type="common">Dalmatian daisy</name>
    <name type="synonym">Chrysanthemum cinerariifolium</name>
    <dbReference type="NCBI Taxonomy" id="118510"/>
    <lineage>
        <taxon>Eukaryota</taxon>
        <taxon>Viridiplantae</taxon>
        <taxon>Streptophyta</taxon>
        <taxon>Embryophyta</taxon>
        <taxon>Tracheophyta</taxon>
        <taxon>Spermatophyta</taxon>
        <taxon>Magnoliopsida</taxon>
        <taxon>eudicotyledons</taxon>
        <taxon>Gunneridae</taxon>
        <taxon>Pentapetalae</taxon>
        <taxon>asterids</taxon>
        <taxon>campanulids</taxon>
        <taxon>Asterales</taxon>
        <taxon>Asteraceae</taxon>
        <taxon>Asteroideae</taxon>
        <taxon>Anthemideae</taxon>
        <taxon>Anthemidinae</taxon>
        <taxon>Tanacetum</taxon>
    </lineage>
</organism>
<feature type="region of interest" description="Disordered" evidence="2">
    <location>
        <begin position="106"/>
        <end position="148"/>
    </location>
</feature>
<evidence type="ECO:0000259" key="3">
    <source>
        <dbReference type="Pfam" id="PF25597"/>
    </source>
</evidence>
<sequence length="751" mass="83720">MRPFGCHVTILNTLDPLGKFDGKTDEGFLVRYPRSSKAFRVFNSRTRIVQETLRINFLENKPNVAGSGPTWLFDIDTLTKSMNYQPVTTDPSKTNGDATFEVKEPEFKGRKPESEVYVSPSSSAKTKKHDDKTKREAKGKSPIELAAGPSNTAVSLTLGESSYVDPSQYPNDPNMLALEDITYSDDEEDVGVEADFTNLETTITVRTGSGGMGAVGIDGSKIDEVVGCDVSASGEGVENMGSLVCCFDPRSGPKLSDMRNKDSGFNCQSIPEKGCFEDPDYPDKVYKVVKALYGLHQAPRAWYETLANYLLVYINDIIFGSTNKDLCKAFEKLMKDKFQMSSMGELTFFLDGKSASTPIDTEKPLLKDPDDASEGFNQIIDFLNASVIQYALTINPNIYVSCIKQFWSSVLGNKVNDVVRLQALIDRKKVIITEVTVREALRSDDAESIDCLPNEEIFTELSMIGAQVGNLSSHTTKYSSSALTQKVFANMRRVGKGFSEVETPLFEGIARQDSSSSRHLNKKRVGKLEKKKKLKALGLKRLQKGGIIAKINADEDVILEEVDAEKDAKDDEPEPTELQKVIKVVTTAKLMTKVVTAATITITAAAPIIAATITTASRMSYDNILPIIKKYFNSNVAFLEKSKEELEEEENKALKRKTESSEEKAVKKQKLDEEVEELMKHLQIVPNDNDDDYVYTEATPLALKVHVVDYEIHTENNKPHYKIIRSDETHQLFLSFLSLLRNFDREDLEML</sequence>
<name>A0A6L2MQI6_TANCI</name>
<dbReference type="AlphaFoldDB" id="A0A6L2MQI6"/>
<evidence type="ECO:0000313" key="4">
    <source>
        <dbReference type="EMBL" id="GEU74634.1"/>
    </source>
</evidence>
<protein>
    <submittedName>
        <fullName evidence="4">Putative ribonuclease H-like domain-containing protein</fullName>
    </submittedName>
</protein>
<accession>A0A6L2MQI6</accession>
<feature type="domain" description="Retroviral polymerase SH3-like" evidence="3">
    <location>
        <begin position="14"/>
        <end position="61"/>
    </location>
</feature>
<reference evidence="4" key="1">
    <citation type="journal article" date="2019" name="Sci. Rep.">
        <title>Draft genome of Tanacetum cinerariifolium, the natural source of mosquito coil.</title>
        <authorList>
            <person name="Yamashiro T."/>
            <person name="Shiraishi A."/>
            <person name="Satake H."/>
            <person name="Nakayama K."/>
        </authorList>
    </citation>
    <scope>NUCLEOTIDE SEQUENCE</scope>
</reference>
<keyword evidence="1" id="KW-0175">Coiled coil</keyword>
<dbReference type="EMBL" id="BKCJ010006922">
    <property type="protein sequence ID" value="GEU74634.1"/>
    <property type="molecule type" value="Genomic_DNA"/>
</dbReference>
<dbReference type="Pfam" id="PF25597">
    <property type="entry name" value="SH3_retrovirus"/>
    <property type="match status" value="1"/>
</dbReference>
<proteinExistence type="predicted"/>
<feature type="compositionally biased region" description="Basic and acidic residues" evidence="2">
    <location>
        <begin position="128"/>
        <end position="141"/>
    </location>
</feature>
<dbReference type="InterPro" id="IPR057670">
    <property type="entry name" value="SH3_retrovirus"/>
</dbReference>
<comment type="caution">
    <text evidence="4">The sequence shown here is derived from an EMBL/GenBank/DDBJ whole genome shotgun (WGS) entry which is preliminary data.</text>
</comment>